<comment type="caution">
    <text evidence="1">The sequence shown here is derived from an EMBL/GenBank/DDBJ whole genome shotgun (WGS) entry which is preliminary data.</text>
</comment>
<accession>A0A423ICE1</accession>
<evidence type="ECO:0008006" key="3">
    <source>
        <dbReference type="Google" id="ProtNLM"/>
    </source>
</evidence>
<dbReference type="EMBL" id="MOBK01000002">
    <property type="protein sequence ID" value="RON23087.1"/>
    <property type="molecule type" value="Genomic_DNA"/>
</dbReference>
<name>A0A423ICE1_9PSED</name>
<reference evidence="1 2" key="1">
    <citation type="submission" date="2016-10" db="EMBL/GenBank/DDBJ databases">
        <title>Comparative genome analysis of multiple Pseudomonas spp. focuses on biocontrol and plant growth promoting traits.</title>
        <authorList>
            <person name="Tao X.-Y."/>
            <person name="Taylor C.G."/>
        </authorList>
    </citation>
    <scope>NUCLEOTIDE SEQUENCE [LARGE SCALE GENOMIC DNA]</scope>
    <source>
        <strain evidence="1 2">38D7</strain>
    </source>
</reference>
<evidence type="ECO:0000313" key="1">
    <source>
        <dbReference type="EMBL" id="RON23087.1"/>
    </source>
</evidence>
<gene>
    <name evidence="1" type="ORF">BK660_07475</name>
</gene>
<proteinExistence type="predicted"/>
<dbReference type="SUPFAM" id="SSF49373">
    <property type="entry name" value="Invasin/intimin cell-adhesion fragments"/>
    <property type="match status" value="1"/>
</dbReference>
<dbReference type="AlphaFoldDB" id="A0A423ICE1"/>
<dbReference type="RefSeq" id="WP_123432825.1">
    <property type="nucleotide sequence ID" value="NZ_MOBK01000002.1"/>
</dbReference>
<protein>
    <recommendedName>
        <fullName evidence="3">BIG2 domain-containing protein</fullName>
    </recommendedName>
</protein>
<sequence>MTANESTPGVLANAPVKFAGATPGVIVKPVPPAGVPVEGLPQSSFREVVRRDGSREGAVQAVVDPPLGGNYLNMALYVQGPWDTQWQLIERKPVAPADQNAPVYFNVFQSLLNDGVHRFMYEVERTSGNSGPSTESWALYHRDLPGGNDVPGTGDHPDLRISLPPELGSPPQIGKDEVDRGVVATLSYSFMNAYDVITLELNRERFTFTVQPGEVGKPYVIVITRAMFERAGSHPEFAISYTAVSQVNNPTHKRRWSSVIKANVNTDRVALEKAILREVPTENNDDPNTVDLAKLNGNPLSALIHLVGTIWKAGDSIKLVFTAELNGGVVATHEETHPITQVPSQFLWSIPNNKIIANSTVKVVYQQIRGTPIATSTPAIAQVIGTGVITLKPATLVAPAQNPIDPWLYSTGVTVRVEFLVALAGDKAQLIEINPLHGTTPFPAVAFNANKRTNTVLNQAFLAARHGRQLEFRWALIRGGKEIARSGPLVLKVNRIVEGDSRLPTPIIVGQTGSELDVNKLVAGDTLSIAPWLSQVAGQYVWLQLSGFNNSGASIFFDVLDGVLHNETQGLTRPLGQALVDWFKTLKHGTAVTMTFRVNYSGVRDVLTAVTFPVRTYTVKAAPDIPELIVDTSLLSLKGENFTFRYSFYYTGNDAPGTAADRSAKGGVGTITYESLKPLIASVDAKGVVRSEGNGRTTIVVRDTAGQQKSFDVETANVTHVEHTPALTLANARTYISQVRGTMIANNLADRRVQIASRRSNLFIVTIGVPAPNSNNMGQISISRNLGASVRFGVNTFKADGTTYVHYWINRPAS</sequence>
<dbReference type="InterPro" id="IPR008964">
    <property type="entry name" value="Invasin/intimin_cell_adhesion"/>
</dbReference>
<evidence type="ECO:0000313" key="2">
    <source>
        <dbReference type="Proteomes" id="UP000285636"/>
    </source>
</evidence>
<dbReference type="Gene3D" id="2.60.40.1080">
    <property type="match status" value="1"/>
</dbReference>
<dbReference type="Proteomes" id="UP000285636">
    <property type="component" value="Unassembled WGS sequence"/>
</dbReference>
<organism evidence="1 2">
    <name type="scientific">Pseudomonas brassicacearum</name>
    <dbReference type="NCBI Taxonomy" id="930166"/>
    <lineage>
        <taxon>Bacteria</taxon>
        <taxon>Pseudomonadati</taxon>
        <taxon>Pseudomonadota</taxon>
        <taxon>Gammaproteobacteria</taxon>
        <taxon>Pseudomonadales</taxon>
        <taxon>Pseudomonadaceae</taxon>
        <taxon>Pseudomonas</taxon>
    </lineage>
</organism>